<dbReference type="eggNOG" id="COG0558">
    <property type="taxonomic scope" value="Bacteria"/>
</dbReference>
<reference evidence="2 3" key="1">
    <citation type="journal article" date="2014" name="Genome Announc.">
        <title>Draft Genome Sequence of the Algicidal Bacterium Mangrovimonas yunxiaonensis Strain LY01.</title>
        <authorList>
            <person name="Li Y."/>
            <person name="Zhu H."/>
            <person name="Li C."/>
            <person name="Zhang H."/>
            <person name="Chen Z."/>
            <person name="Zheng W."/>
            <person name="Xu H."/>
            <person name="Zheng T."/>
        </authorList>
    </citation>
    <scope>NUCLEOTIDE SEQUENCE [LARGE SCALE GENOMIC DNA]</scope>
    <source>
        <strain evidence="2 3">LY01</strain>
    </source>
</reference>
<comment type="caution">
    <text evidence="2">The sequence shown here is derived from an EMBL/GenBank/DDBJ whole genome shotgun (WGS) entry which is preliminary data.</text>
</comment>
<dbReference type="Proteomes" id="UP000028521">
    <property type="component" value="Unassembled WGS sequence"/>
</dbReference>
<dbReference type="STRING" id="1197477.IA57_12440"/>
<accession>A0A084THP0</accession>
<proteinExistence type="predicted"/>
<protein>
    <recommendedName>
        <fullName evidence="1">DUF4833 domain-containing protein</fullName>
    </recommendedName>
</protein>
<dbReference type="InterPro" id="IPR032269">
    <property type="entry name" value="DUF4833"/>
</dbReference>
<evidence type="ECO:0000313" key="2">
    <source>
        <dbReference type="EMBL" id="KFB00226.1"/>
    </source>
</evidence>
<keyword evidence="3" id="KW-1185">Reference proteome</keyword>
<dbReference type="OrthoDB" id="9785831at2"/>
<dbReference type="Pfam" id="PF16117">
    <property type="entry name" value="DUF4833"/>
    <property type="match status" value="1"/>
</dbReference>
<sequence length="175" mass="20405">MKTFFSFFFCFFINSILFSQENYPVPEKTASRLFYIQHSNNYNTYVYDANMEGDFISTENPINEYRIVYTEDGAKKPLNKIQKQFAYGMITKLIAPNLIEMHLAASSKLKFYLTFSDKEKPRVYVTINKCKLYLDSMFVQLKEGSTSLKTKAKYVLFSGKDFITGENVVEKLIVK</sequence>
<organism evidence="2 3">
    <name type="scientific">Mangrovimonas yunxiaonensis</name>
    <dbReference type="NCBI Taxonomy" id="1197477"/>
    <lineage>
        <taxon>Bacteria</taxon>
        <taxon>Pseudomonadati</taxon>
        <taxon>Bacteroidota</taxon>
        <taxon>Flavobacteriia</taxon>
        <taxon>Flavobacteriales</taxon>
        <taxon>Flavobacteriaceae</taxon>
        <taxon>Mangrovimonas</taxon>
    </lineage>
</organism>
<evidence type="ECO:0000259" key="1">
    <source>
        <dbReference type="Pfam" id="PF16117"/>
    </source>
</evidence>
<reference evidence="3" key="2">
    <citation type="submission" date="2014-07" db="EMBL/GenBank/DDBJ databases">
        <title>Genome sequence of Mangrovimonas yunxiaonensis.</title>
        <authorList>
            <person name="Li Y."/>
            <person name="Zheng T."/>
        </authorList>
    </citation>
    <scope>NUCLEOTIDE SEQUENCE [LARGE SCALE GENOMIC DNA]</scope>
    <source>
        <strain evidence="3">LY01</strain>
    </source>
</reference>
<dbReference type="EMBL" id="JPFK01000009">
    <property type="protein sequence ID" value="KFB00226.1"/>
    <property type="molecule type" value="Genomic_DNA"/>
</dbReference>
<feature type="domain" description="DUF4833" evidence="1">
    <location>
        <begin position="34"/>
        <end position="171"/>
    </location>
</feature>
<gene>
    <name evidence="2" type="ORF">IA57_12440</name>
</gene>
<dbReference type="AlphaFoldDB" id="A0A084THP0"/>
<evidence type="ECO:0000313" key="3">
    <source>
        <dbReference type="Proteomes" id="UP000028521"/>
    </source>
</evidence>
<dbReference type="RefSeq" id="WP_036124034.1">
    <property type="nucleotide sequence ID" value="NZ_BMET01000003.1"/>
</dbReference>
<name>A0A084THP0_9FLAO</name>